<dbReference type="InterPro" id="IPR002477">
    <property type="entry name" value="Peptidoglycan-bd-like"/>
</dbReference>
<dbReference type="Pfam" id="PF01471">
    <property type="entry name" value="PG_binding_1"/>
    <property type="match status" value="1"/>
</dbReference>
<feature type="domain" description="Peptidoglycan binding-like" evidence="1">
    <location>
        <begin position="229"/>
        <end position="284"/>
    </location>
</feature>
<gene>
    <name evidence="3" type="ORF">SAMN04515656_12537</name>
</gene>
<keyword evidence="4" id="KW-1185">Reference proteome</keyword>
<evidence type="ECO:0000313" key="4">
    <source>
        <dbReference type="Proteomes" id="UP000199394"/>
    </source>
</evidence>
<dbReference type="Gene3D" id="1.10.101.10">
    <property type="entry name" value="PGBD-like superfamily/PGBD"/>
    <property type="match status" value="1"/>
</dbReference>
<dbReference type="CDD" id="cd06418">
    <property type="entry name" value="GH25_BacA-like"/>
    <property type="match status" value="1"/>
</dbReference>
<evidence type="ECO:0000259" key="1">
    <source>
        <dbReference type="Pfam" id="PF01471"/>
    </source>
</evidence>
<dbReference type="OrthoDB" id="1795295at2"/>
<dbReference type="InterPro" id="IPR036366">
    <property type="entry name" value="PGBDSf"/>
</dbReference>
<dbReference type="InterPro" id="IPR015020">
    <property type="entry name" value="Rv2525c-like_Glyco_Hydro-like"/>
</dbReference>
<dbReference type="RefSeq" id="WP_090309085.1">
    <property type="nucleotide sequence ID" value="NZ_FNRK01000025.1"/>
</dbReference>
<dbReference type="STRING" id="81409.SAMN04515656_12537"/>
<evidence type="ECO:0000313" key="3">
    <source>
        <dbReference type="EMBL" id="SEA73254.1"/>
    </source>
</evidence>
<organism evidence="3 4">
    <name type="scientific">Eubacterium aggregans</name>
    <dbReference type="NCBI Taxonomy" id="81409"/>
    <lineage>
        <taxon>Bacteria</taxon>
        <taxon>Bacillati</taxon>
        <taxon>Bacillota</taxon>
        <taxon>Clostridia</taxon>
        <taxon>Eubacteriales</taxon>
        <taxon>Eubacteriaceae</taxon>
        <taxon>Eubacterium</taxon>
    </lineage>
</organism>
<proteinExistence type="predicted"/>
<reference evidence="3 4" key="1">
    <citation type="submission" date="2016-10" db="EMBL/GenBank/DDBJ databases">
        <authorList>
            <person name="de Groot N.N."/>
        </authorList>
    </citation>
    <scope>NUCLEOTIDE SEQUENCE [LARGE SCALE GENOMIC DNA]</scope>
    <source>
        <strain evidence="3 4">SR12</strain>
    </source>
</reference>
<dbReference type="InterPro" id="IPR017853">
    <property type="entry name" value="GH"/>
</dbReference>
<dbReference type="Pfam" id="PF08924">
    <property type="entry name" value="Rv2525c_GlyHyd-like"/>
    <property type="match status" value="1"/>
</dbReference>
<dbReference type="Gene3D" id="3.20.20.80">
    <property type="entry name" value="Glycosidases"/>
    <property type="match status" value="1"/>
</dbReference>
<protein>
    <submittedName>
        <fullName evidence="3">Putative peptidoglycan binding domain-containing protein</fullName>
    </submittedName>
</protein>
<dbReference type="SUPFAM" id="SSF47090">
    <property type="entry name" value="PGBD-like"/>
    <property type="match status" value="1"/>
</dbReference>
<dbReference type="Proteomes" id="UP000199394">
    <property type="component" value="Unassembled WGS sequence"/>
</dbReference>
<evidence type="ECO:0000259" key="2">
    <source>
        <dbReference type="Pfam" id="PF08924"/>
    </source>
</evidence>
<name>A0A1H4DKN0_9FIRM</name>
<feature type="domain" description="Rv2525c-like glycoside hydrolase-like" evidence="2">
    <location>
        <begin position="313"/>
        <end position="485"/>
    </location>
</feature>
<sequence length="618" mass="67332">MDQMVLKTQKWLNNKFGSNISFGTVVEDGETGWGTIYGLTRAFQICLGITDTADNFGPTTERLFNQRFPNGIPQQKDNDSSTSEFYGIIQGALWCKGYSTGASDITLHFYDGTGSAVKQLKQNAGISYNTATVTLNLMKALLSMDQFVTLSDYGGTVQISAIQRTLNSKYEAYIGLSPCDGLYGRRINESMIKVLQAIEGYSVEDASGNFGDGTKANLQNLILPEITNSEAVLLVRYGLVCNGYTDVNILSSTWDSALAQAILTFQADLALPQTGIVDVNTWMSLLLSKGNPDRSCLACDTRFEMTDDKLAYIDALGMTIIGRYLSGGDFKELRRGEAQRILSSGKQFFPIFQESGADAEYFNAQNGIYDAESATAAAMNYGVPENSVIYFAVDFDAQDSAIQTSVMPYFAALASNMSQYSVGIYGTRNVCSKVIAANYAEAAFVSDMSTGYSGNMGYKIPSQWVFDQFYEDTVETASGSWDIDKVAYSGYRNAVNSLKDFGYLGGQTQNVRDGRNNMFWEEMNGISSSNGRAIRVLATSMNITVHYNSNTSDAIGRVKLTNGQDVIRLFRVSNGGDVTISVPISYGDVFVLSYESVIEGAGLVAGDFVTYVTTDALV</sequence>
<dbReference type="AlphaFoldDB" id="A0A1H4DKN0"/>
<accession>A0A1H4DKN0</accession>
<dbReference type="InterPro" id="IPR036365">
    <property type="entry name" value="PGBD-like_sf"/>
</dbReference>
<dbReference type="EMBL" id="FNRK01000025">
    <property type="protein sequence ID" value="SEA73254.1"/>
    <property type="molecule type" value="Genomic_DNA"/>
</dbReference>
<dbReference type="SUPFAM" id="SSF51445">
    <property type="entry name" value="(Trans)glycosidases"/>
    <property type="match status" value="1"/>
</dbReference>